<sequence>MVASYARSQVVRLGPTVYYGNFAILSGSAAAGFDAFEYLRAFDLMRILLGVWLTTVVVLANSFASLLKSQHAVGNFVPEVDSIMDVAARPHLRPILASGTYYENYDRGSSSQYVKKVWEMSRRKNGMIPLNSAYSGGNLRQVAERRAVLALDSGSVLFNMALFCERENVRNFYIAKLPIEETRFVYSFSKHLDHRIYQEISNKIKMLFEGGLVQKWIEDSLGNWQHCVQKGSGSEMRNIGLDDSASWFILWAIVLCCASIVFILEIWKGTKTAHIVDYFRDNVLKLLTFDKEGGVVVVTGLNKCGVISPCFDVPLKDTETWKPNLLPSRKFGYIVLTTSGGIVDHNEPRRKQRGGKMLVFVF</sequence>
<dbReference type="EMBL" id="JABSTQ010009449">
    <property type="protein sequence ID" value="KAG0429092.1"/>
    <property type="molecule type" value="Genomic_DNA"/>
</dbReference>
<keyword evidence="2" id="KW-1185">Reference proteome</keyword>
<dbReference type="Proteomes" id="UP000805193">
    <property type="component" value="Unassembled WGS sequence"/>
</dbReference>
<evidence type="ECO:0000313" key="2">
    <source>
        <dbReference type="Proteomes" id="UP000805193"/>
    </source>
</evidence>
<evidence type="ECO:0000313" key="1">
    <source>
        <dbReference type="EMBL" id="KAG0429092.1"/>
    </source>
</evidence>
<reference evidence="1 2" key="1">
    <citation type="journal article" date="2020" name="Cell">
        <title>Large-Scale Comparative Analyses of Tick Genomes Elucidate Their Genetic Diversity and Vector Capacities.</title>
        <authorList>
            <consortium name="Tick Genome and Microbiome Consortium (TIGMIC)"/>
            <person name="Jia N."/>
            <person name="Wang J."/>
            <person name="Shi W."/>
            <person name="Du L."/>
            <person name="Sun Y."/>
            <person name="Zhan W."/>
            <person name="Jiang J.F."/>
            <person name="Wang Q."/>
            <person name="Zhang B."/>
            <person name="Ji P."/>
            <person name="Bell-Sakyi L."/>
            <person name="Cui X.M."/>
            <person name="Yuan T.T."/>
            <person name="Jiang B.G."/>
            <person name="Yang W.F."/>
            <person name="Lam T.T."/>
            <person name="Chang Q.C."/>
            <person name="Ding S.J."/>
            <person name="Wang X.J."/>
            <person name="Zhu J.G."/>
            <person name="Ruan X.D."/>
            <person name="Zhao L."/>
            <person name="Wei J.T."/>
            <person name="Ye R.Z."/>
            <person name="Que T.C."/>
            <person name="Du C.H."/>
            <person name="Zhou Y.H."/>
            <person name="Cheng J.X."/>
            <person name="Dai P.F."/>
            <person name="Guo W.B."/>
            <person name="Han X.H."/>
            <person name="Huang E.J."/>
            <person name="Li L.F."/>
            <person name="Wei W."/>
            <person name="Gao Y.C."/>
            <person name="Liu J.Z."/>
            <person name="Shao H.Z."/>
            <person name="Wang X."/>
            <person name="Wang C.C."/>
            <person name="Yang T.C."/>
            <person name="Huo Q.B."/>
            <person name="Li W."/>
            <person name="Chen H.Y."/>
            <person name="Chen S.E."/>
            <person name="Zhou L.G."/>
            <person name="Ni X.B."/>
            <person name="Tian J.H."/>
            <person name="Sheng Y."/>
            <person name="Liu T."/>
            <person name="Pan Y.S."/>
            <person name="Xia L.Y."/>
            <person name="Li J."/>
            <person name="Zhao F."/>
            <person name="Cao W.C."/>
        </authorList>
    </citation>
    <scope>NUCLEOTIDE SEQUENCE [LARGE SCALE GENOMIC DNA]</scope>
    <source>
        <strain evidence="1">Iper-2018</strain>
    </source>
</reference>
<protein>
    <submittedName>
        <fullName evidence="1">Uncharacterized protein</fullName>
    </submittedName>
</protein>
<organism evidence="1 2">
    <name type="scientific">Ixodes persulcatus</name>
    <name type="common">Taiga tick</name>
    <dbReference type="NCBI Taxonomy" id="34615"/>
    <lineage>
        <taxon>Eukaryota</taxon>
        <taxon>Metazoa</taxon>
        <taxon>Ecdysozoa</taxon>
        <taxon>Arthropoda</taxon>
        <taxon>Chelicerata</taxon>
        <taxon>Arachnida</taxon>
        <taxon>Acari</taxon>
        <taxon>Parasitiformes</taxon>
        <taxon>Ixodida</taxon>
        <taxon>Ixodoidea</taxon>
        <taxon>Ixodidae</taxon>
        <taxon>Ixodinae</taxon>
        <taxon>Ixodes</taxon>
    </lineage>
</organism>
<accession>A0AC60Q5K7</accession>
<comment type="caution">
    <text evidence="1">The sequence shown here is derived from an EMBL/GenBank/DDBJ whole genome shotgun (WGS) entry which is preliminary data.</text>
</comment>
<name>A0AC60Q5K7_IXOPE</name>
<gene>
    <name evidence="1" type="ORF">HPB47_023980</name>
</gene>
<proteinExistence type="predicted"/>